<evidence type="ECO:0000313" key="3">
    <source>
        <dbReference type="EMBL" id="KAH0563080.1"/>
    </source>
</evidence>
<dbReference type="Gene3D" id="2.160.20.10">
    <property type="entry name" value="Single-stranded right-handed beta-helix, Pectin lyase-like"/>
    <property type="match status" value="2"/>
</dbReference>
<dbReference type="PANTHER" id="PTHR33928:SF2">
    <property type="entry name" value="PECTATE LYASE SUPERFAMILY PROTEIN DOMAIN-CONTAINING PROTEIN-RELATED"/>
    <property type="match status" value="1"/>
</dbReference>
<name>A0A9P8LFD6_9PEZI</name>
<dbReference type="EMBL" id="JAGHQM010000256">
    <property type="protein sequence ID" value="KAH0563080.1"/>
    <property type="molecule type" value="Genomic_DNA"/>
</dbReference>
<sequence length="835" mass="88772">MRLSFFALIVLLLEVAGALPQQQTQQRRPTSIVKRLASPAVFKNPTAAPTGIPSLLNSTSTSNTSFVPLSTPTNTTASTTPLCAPYWLELVKHQGVSAFNPDNSYHVFRNVKDFGAKGDGITDDTAAINEAISSGGRCGPGCASSSTTPAIVYFPSGTYKISSSIIDFYYTQLIGNPNCPPVIKATPDLKGFGLIDGDQYQPGGSLAWGSTNVFWRQIRNFVLDMTAIPPSTRATGLHWPTAQATSLQNIVFRMSNAPDTQHVGLLIESGSGGMINDLVFYGGFKALSVGNQQFTMRNITIYDAVTGIEQLWDWGWTYKSLSINNCTLGINIAAGAPVQTVGSITLIDSSIANTPAGISTAHNISQTFTNGTMILENVKLKNVHVAIQGPSLSTILAGTSGSTTIDAWGQGHSYGPSGPANFQGPIDPFRRPASLLKSGAYYERSKPQYETSVATRFKSTRSSGAKGDGVTDDTAVLQKIINTAAVQGQIVFFDAGTYLVTDTLYVPKGSKLVGEAYPVIMSSGPAFADAANPRPVVCVGKVGEQGSTVEWSDMIVSTQGAQAGAVLIEWNLSSSPTAPSGMWDVHTRVGGFVGSNLQVANCPTTPNSTITSADQSCIGAYMMMHVTPKASGLYMENVWHWTADHDLDDARLAQITVYTGRGLYVESTAGNIWMYGTSVEHCTLYQYQFANTKAVYMGQIQTESPYYQPNPLATIPFTPNNSLNDPDFSTSCAGKTGNCAMAWGLRILDSTDVLTYGAGLYSFFNNYKTSCSDPGAGGCQNSILSLEGAGLENVGLYSLNTIGSKSMVDRDGTSLASAADNVNVFPDTIAVFRSG</sequence>
<evidence type="ECO:0000313" key="4">
    <source>
        <dbReference type="Proteomes" id="UP000750711"/>
    </source>
</evidence>
<keyword evidence="4" id="KW-1185">Reference proteome</keyword>
<keyword evidence="1" id="KW-0732">Signal</keyword>
<dbReference type="FunFam" id="2.160.20.10:FF:000026">
    <property type="entry name" value="Exo-beta-1,3-glucanase Exg0"/>
    <property type="match status" value="1"/>
</dbReference>
<feature type="chain" id="PRO_5040106406" description="Rhamnogalacturonase A/B/Epimerase-like pectate lyase domain-containing protein" evidence="1">
    <location>
        <begin position="19"/>
        <end position="835"/>
    </location>
</feature>
<gene>
    <name evidence="3" type="ORF">GP486_002348</name>
</gene>
<proteinExistence type="predicted"/>
<evidence type="ECO:0000259" key="2">
    <source>
        <dbReference type="Pfam" id="PF12708"/>
    </source>
</evidence>
<dbReference type="SUPFAM" id="SSF51126">
    <property type="entry name" value="Pectin lyase-like"/>
    <property type="match status" value="2"/>
</dbReference>
<dbReference type="FunFam" id="2.160.20.10:FF:000023">
    <property type="entry name" value="Exo-beta-1,3-glucanase Exg0"/>
    <property type="match status" value="1"/>
</dbReference>
<feature type="signal peptide" evidence="1">
    <location>
        <begin position="1"/>
        <end position="18"/>
    </location>
</feature>
<dbReference type="InterPro" id="IPR011050">
    <property type="entry name" value="Pectin_lyase_fold/virulence"/>
</dbReference>
<dbReference type="CDD" id="cd23668">
    <property type="entry name" value="GH55_beta13glucanase-like"/>
    <property type="match status" value="1"/>
</dbReference>
<dbReference type="InterPro" id="IPR039279">
    <property type="entry name" value="QRT3-like"/>
</dbReference>
<accession>A0A9P8LFD6</accession>
<feature type="domain" description="Rhamnogalacturonase A/B/Epimerase-like pectate lyase" evidence="2">
    <location>
        <begin position="108"/>
        <end position="331"/>
    </location>
</feature>
<protein>
    <recommendedName>
        <fullName evidence="2">Rhamnogalacturonase A/B/Epimerase-like pectate lyase domain-containing protein</fullName>
    </recommendedName>
</protein>
<dbReference type="Proteomes" id="UP000750711">
    <property type="component" value="Unassembled WGS sequence"/>
</dbReference>
<dbReference type="AlphaFoldDB" id="A0A9P8LFD6"/>
<dbReference type="InterPro" id="IPR012334">
    <property type="entry name" value="Pectin_lyas_fold"/>
</dbReference>
<dbReference type="GO" id="GO:0004650">
    <property type="term" value="F:polygalacturonase activity"/>
    <property type="evidence" value="ECO:0007669"/>
    <property type="project" value="InterPro"/>
</dbReference>
<feature type="domain" description="Rhamnogalacturonase A/B/Epimerase-like pectate lyase" evidence="2">
    <location>
        <begin position="459"/>
        <end position="521"/>
    </location>
</feature>
<dbReference type="PANTHER" id="PTHR33928">
    <property type="entry name" value="POLYGALACTURONASE QRT3"/>
    <property type="match status" value="1"/>
</dbReference>
<dbReference type="Pfam" id="PF12708">
    <property type="entry name" value="Pect-lyase_RHGA_epim"/>
    <property type="match status" value="2"/>
</dbReference>
<reference evidence="3" key="1">
    <citation type="submission" date="2021-03" db="EMBL/GenBank/DDBJ databases">
        <title>Comparative genomics and phylogenomic investigation of the class Geoglossomycetes provide insights into ecological specialization and systematics.</title>
        <authorList>
            <person name="Melie T."/>
            <person name="Pirro S."/>
            <person name="Miller A.N."/>
            <person name="Quandt A."/>
        </authorList>
    </citation>
    <scope>NUCLEOTIDE SEQUENCE</scope>
    <source>
        <strain evidence="3">CAQ_001_2017</strain>
    </source>
</reference>
<organism evidence="3 4">
    <name type="scientific">Trichoglossum hirsutum</name>
    <dbReference type="NCBI Taxonomy" id="265104"/>
    <lineage>
        <taxon>Eukaryota</taxon>
        <taxon>Fungi</taxon>
        <taxon>Dikarya</taxon>
        <taxon>Ascomycota</taxon>
        <taxon>Pezizomycotina</taxon>
        <taxon>Geoglossomycetes</taxon>
        <taxon>Geoglossales</taxon>
        <taxon>Geoglossaceae</taxon>
        <taxon>Trichoglossum</taxon>
    </lineage>
</organism>
<comment type="caution">
    <text evidence="3">The sequence shown here is derived from an EMBL/GenBank/DDBJ whole genome shotgun (WGS) entry which is preliminary data.</text>
</comment>
<dbReference type="InterPro" id="IPR024535">
    <property type="entry name" value="RHGA/B-epi-like_pectate_lyase"/>
</dbReference>
<evidence type="ECO:0000256" key="1">
    <source>
        <dbReference type="SAM" id="SignalP"/>
    </source>
</evidence>